<accession>A0A388LZ88</accession>
<dbReference type="PANTHER" id="PTHR33492:SF11">
    <property type="entry name" value="OS04G0670900 PROTEIN"/>
    <property type="match status" value="1"/>
</dbReference>
<feature type="compositionally biased region" description="Basic and acidic residues" evidence="1">
    <location>
        <begin position="622"/>
        <end position="642"/>
    </location>
</feature>
<dbReference type="EMBL" id="BFEA01000622">
    <property type="protein sequence ID" value="GBG87616.1"/>
    <property type="molecule type" value="Genomic_DNA"/>
</dbReference>
<protein>
    <recommendedName>
        <fullName evidence="4">Myb-like domain-containing protein</fullName>
    </recommendedName>
</protein>
<evidence type="ECO:0000313" key="3">
    <source>
        <dbReference type="Proteomes" id="UP000265515"/>
    </source>
</evidence>
<gene>
    <name evidence="2" type="ORF">CBR_g45768</name>
</gene>
<dbReference type="AlphaFoldDB" id="A0A388LZ88"/>
<dbReference type="Gene3D" id="1.10.10.60">
    <property type="entry name" value="Homeodomain-like"/>
    <property type="match status" value="1"/>
</dbReference>
<keyword evidence="3" id="KW-1185">Reference proteome</keyword>
<proteinExistence type="predicted"/>
<comment type="caution">
    <text evidence="2">The sequence shown here is derived from an EMBL/GenBank/DDBJ whole genome shotgun (WGS) entry which is preliminary data.</text>
</comment>
<reference evidence="2 3" key="1">
    <citation type="journal article" date="2018" name="Cell">
        <title>The Chara Genome: Secondary Complexity and Implications for Plant Terrestrialization.</title>
        <authorList>
            <person name="Nishiyama T."/>
            <person name="Sakayama H."/>
            <person name="Vries J.D."/>
            <person name="Buschmann H."/>
            <person name="Saint-Marcoux D."/>
            <person name="Ullrich K.K."/>
            <person name="Haas F.B."/>
            <person name="Vanderstraeten L."/>
            <person name="Becker D."/>
            <person name="Lang D."/>
            <person name="Vosolsobe S."/>
            <person name="Rombauts S."/>
            <person name="Wilhelmsson P.K.I."/>
            <person name="Janitza P."/>
            <person name="Kern R."/>
            <person name="Heyl A."/>
            <person name="Rumpler F."/>
            <person name="Villalobos L.I.A.C."/>
            <person name="Clay J.M."/>
            <person name="Skokan R."/>
            <person name="Toyoda A."/>
            <person name="Suzuki Y."/>
            <person name="Kagoshima H."/>
            <person name="Schijlen E."/>
            <person name="Tajeshwar N."/>
            <person name="Catarino B."/>
            <person name="Hetherington A.J."/>
            <person name="Saltykova A."/>
            <person name="Bonnot C."/>
            <person name="Breuninger H."/>
            <person name="Symeonidi A."/>
            <person name="Radhakrishnan G.V."/>
            <person name="Van Nieuwerburgh F."/>
            <person name="Deforce D."/>
            <person name="Chang C."/>
            <person name="Karol K.G."/>
            <person name="Hedrich R."/>
            <person name="Ulvskov P."/>
            <person name="Glockner G."/>
            <person name="Delwiche C.F."/>
            <person name="Petrasek J."/>
            <person name="Van de Peer Y."/>
            <person name="Friml J."/>
            <person name="Beilby M."/>
            <person name="Dolan L."/>
            <person name="Kohara Y."/>
            <person name="Sugano S."/>
            <person name="Fujiyama A."/>
            <person name="Delaux P.-M."/>
            <person name="Quint M."/>
            <person name="TheiBen G."/>
            <person name="Hagemann M."/>
            <person name="Harholt J."/>
            <person name="Dunand C."/>
            <person name="Zachgo S."/>
            <person name="Langdale J."/>
            <person name="Maumus F."/>
            <person name="Straeten D.V.D."/>
            <person name="Gould S.B."/>
            <person name="Rensing S.A."/>
        </authorList>
    </citation>
    <scope>NUCLEOTIDE SEQUENCE [LARGE SCALE GENOMIC DNA]</scope>
    <source>
        <strain evidence="2 3">S276</strain>
    </source>
</reference>
<name>A0A388LZ88_CHABU</name>
<sequence>MADLCRRLPLLLLAVVVFHICILGRVPGRKHRRRTTKATGKMEKVQTKRTMSVGAGGSSRQRCSSAEGGTRPYDPTLYIHLPSHEIPLPPSDDDSDEPRSSTVPLGSGSTQDWMGSQLYRQSSTPTYTDLLEGRTPVGYDGGLVDLNFGLRSGSGQDVTHTVLVNPGSASNHTAPSVGPCGLPDTRGRGSVGTAGVRAEGTRTGGLTTAGGAVHRGGDDVDGYAAEVAGREVWDDFRRQSRQSSMSAITRGVAKINVQADDTPGDCDGAGGEDLSAGDGGNDNDDDDDREMEIRPLGGKRGGPRATSKAKRDQDLHLAGLGHIMGRMKTKTWKWADIESRLVQMGVTTRKADDCGKKWDNMYMQFKIVHKFMGESGKPDFFSLAPRERKERGFDFRMDERVYSEMMSMSKGDHTIHPTNLADTGAAGGVQLPGRTGGRNESGGSDGCGDGQDDDQGSTRNSSFSGGVVGGCGKRKNVRQQTFDTIAYVMKDHGSLMATTVDSASKRQCSILTRQCDILERELEVQKEHYVSAVKQSIAVGAAGVSQRTPKAAGVVMTEVRVPRQLPVATGLGQPRPALPLQQLGASGGGEAQAAQKGDATAIGTRTAAADRSGRTGVAEGAGEERVDDVRHDEGRRDGKREGDDDDDRPLVTRLKGAAKEDGLEERSKLACNVEKLVLSAIHGWIFKSSSWSVGFTRAESYICVDIATDIARAVWQGQEWSNVVSPALVYHTMALKMDVPLWFAGVKIVDRPEDDDMAARQEATVLRIAECWTDALWCGQWADDGRVK</sequence>
<feature type="region of interest" description="Disordered" evidence="1">
    <location>
        <begin position="167"/>
        <end position="213"/>
    </location>
</feature>
<feature type="compositionally biased region" description="Acidic residues" evidence="1">
    <location>
        <begin position="281"/>
        <end position="290"/>
    </location>
</feature>
<organism evidence="2 3">
    <name type="scientific">Chara braunii</name>
    <name type="common">Braun's stonewort</name>
    <dbReference type="NCBI Taxonomy" id="69332"/>
    <lineage>
        <taxon>Eukaryota</taxon>
        <taxon>Viridiplantae</taxon>
        <taxon>Streptophyta</taxon>
        <taxon>Charophyceae</taxon>
        <taxon>Charales</taxon>
        <taxon>Characeae</taxon>
        <taxon>Chara</taxon>
    </lineage>
</organism>
<feature type="compositionally biased region" description="Polar residues" evidence="1">
    <location>
        <begin position="102"/>
        <end position="116"/>
    </location>
</feature>
<feature type="region of interest" description="Disordered" evidence="1">
    <location>
        <begin position="412"/>
        <end position="470"/>
    </location>
</feature>
<feature type="region of interest" description="Disordered" evidence="1">
    <location>
        <begin position="256"/>
        <end position="311"/>
    </location>
</feature>
<evidence type="ECO:0000313" key="2">
    <source>
        <dbReference type="EMBL" id="GBG87616.1"/>
    </source>
</evidence>
<dbReference type="Proteomes" id="UP000265515">
    <property type="component" value="Unassembled WGS sequence"/>
</dbReference>
<feature type="region of interest" description="Disordered" evidence="1">
    <location>
        <begin position="568"/>
        <end position="651"/>
    </location>
</feature>
<evidence type="ECO:0008006" key="4">
    <source>
        <dbReference type="Google" id="ProtNLM"/>
    </source>
</evidence>
<dbReference type="PANTHER" id="PTHR33492">
    <property type="entry name" value="OSJNBA0043A12.37 PROTEIN-RELATED"/>
    <property type="match status" value="1"/>
</dbReference>
<feature type="compositionally biased region" description="Gly residues" evidence="1">
    <location>
        <begin position="434"/>
        <end position="449"/>
    </location>
</feature>
<dbReference type="Gramene" id="GBG87616">
    <property type="protein sequence ID" value="GBG87616"/>
    <property type="gene ID" value="CBR_g45768"/>
</dbReference>
<evidence type="ECO:0000256" key="1">
    <source>
        <dbReference type="SAM" id="MobiDB-lite"/>
    </source>
</evidence>
<feature type="region of interest" description="Disordered" evidence="1">
    <location>
        <begin position="29"/>
        <end position="116"/>
    </location>
</feature>